<evidence type="ECO:0000313" key="11">
    <source>
        <dbReference type="EMBL" id="KAG1358968.1"/>
    </source>
</evidence>
<evidence type="ECO:0000259" key="9">
    <source>
        <dbReference type="PROSITE" id="PS51294"/>
    </source>
</evidence>
<feature type="domain" description="Myb-like" evidence="8">
    <location>
        <begin position="54"/>
        <end position="104"/>
    </location>
</feature>
<feature type="domain" description="HTH myb-type" evidence="9">
    <location>
        <begin position="59"/>
        <end position="108"/>
    </location>
</feature>
<reference evidence="10" key="1">
    <citation type="journal article" date="2017" name="Gigascience">
        <title>The genome draft of coconut (Cocos nucifera).</title>
        <authorList>
            <person name="Xiao Y."/>
            <person name="Xu P."/>
            <person name="Fan H."/>
            <person name="Baudouin L."/>
            <person name="Xia W."/>
            <person name="Bocs S."/>
            <person name="Xu J."/>
            <person name="Li Q."/>
            <person name="Guo A."/>
            <person name="Zhou L."/>
            <person name="Li J."/>
            <person name="Wu Y."/>
            <person name="Ma Z."/>
            <person name="Armero A."/>
            <person name="Issali A.E."/>
            <person name="Liu N."/>
            <person name="Peng M."/>
            <person name="Yang Y."/>
        </authorList>
    </citation>
    <scope>NUCLEOTIDE SEQUENCE</scope>
    <source>
        <tissue evidence="10">Spear leaf of Hainan Tall coconut</tissue>
    </source>
</reference>
<dbReference type="CDD" id="cd00167">
    <property type="entry name" value="SANT"/>
    <property type="match status" value="2"/>
</dbReference>
<evidence type="ECO:0000256" key="6">
    <source>
        <dbReference type="ARBA" id="ARBA00023242"/>
    </source>
</evidence>
<dbReference type="FunFam" id="1.10.10.60:FF:000060">
    <property type="entry name" value="MYB transcription factor"/>
    <property type="match status" value="1"/>
</dbReference>
<dbReference type="SMART" id="SM00717">
    <property type="entry name" value="SANT"/>
    <property type="match status" value="2"/>
</dbReference>
<evidence type="ECO:0000256" key="5">
    <source>
        <dbReference type="ARBA" id="ARBA00023163"/>
    </source>
</evidence>
<evidence type="ECO:0000256" key="7">
    <source>
        <dbReference type="SAM" id="MobiDB-lite"/>
    </source>
</evidence>
<dbReference type="EMBL" id="CM017879">
    <property type="protein sequence ID" value="KAG1358968.1"/>
    <property type="molecule type" value="Genomic_DNA"/>
</dbReference>
<keyword evidence="2" id="KW-0677">Repeat</keyword>
<evidence type="ECO:0000313" key="12">
    <source>
        <dbReference type="Proteomes" id="UP000797356"/>
    </source>
</evidence>
<dbReference type="Gene3D" id="1.10.10.60">
    <property type="entry name" value="Homeodomain-like"/>
    <property type="match status" value="2"/>
</dbReference>
<dbReference type="EMBL" id="CM017879">
    <property type="protein sequence ID" value="KAG1358967.1"/>
    <property type="molecule type" value="Genomic_DNA"/>
</dbReference>
<name>A0A8K0IHT6_COCNU</name>
<organism evidence="10 12">
    <name type="scientific">Cocos nucifera</name>
    <name type="common">Coconut palm</name>
    <dbReference type="NCBI Taxonomy" id="13894"/>
    <lineage>
        <taxon>Eukaryota</taxon>
        <taxon>Viridiplantae</taxon>
        <taxon>Streptophyta</taxon>
        <taxon>Embryophyta</taxon>
        <taxon>Tracheophyta</taxon>
        <taxon>Spermatophyta</taxon>
        <taxon>Magnoliopsida</taxon>
        <taxon>Liliopsida</taxon>
        <taxon>Arecaceae</taxon>
        <taxon>Arecoideae</taxon>
        <taxon>Cocoseae</taxon>
        <taxon>Attaleinae</taxon>
        <taxon>Cocos</taxon>
    </lineage>
</organism>
<feature type="domain" description="Myb-like" evidence="8">
    <location>
        <begin position="2"/>
        <end position="53"/>
    </location>
</feature>
<evidence type="ECO:0000259" key="8">
    <source>
        <dbReference type="PROSITE" id="PS50090"/>
    </source>
</evidence>
<keyword evidence="6" id="KW-0539">Nucleus</keyword>
<dbReference type="GO" id="GO:0000981">
    <property type="term" value="F:DNA-binding transcription factor activity, RNA polymerase II-specific"/>
    <property type="evidence" value="ECO:0007669"/>
    <property type="project" value="TreeGrafter"/>
</dbReference>
<gene>
    <name evidence="10" type="ORF">COCNU_08G004130</name>
    <name evidence="11" type="ORF">COCNU_08G004140</name>
</gene>
<sequence>MAEERIKGPWSPEEDEALRRLIEIHGPRNWSAISKGVPGRSGKSCRLRWCNQLSPVVEHRPFTAEEDEAIVRAHRRFGNKWATIARLLAGRTDNAVKNHWNATLKRRLASLSSPSDDDGDLNKRCRSTPSGSDASDFSGSHSPPPPPSGEDDPMTALTLALPGYGSDCGKEETSAGLGGIRLPPEMEGAMREMVRREVRSYMEGRGYGVPEGDGVMGQMIWEEVRSYMAELGKTWYDVPVDWQH</sequence>
<dbReference type="AlphaFoldDB" id="A0A8K0IHT6"/>
<feature type="region of interest" description="Disordered" evidence="7">
    <location>
        <begin position="110"/>
        <end position="156"/>
    </location>
</feature>
<dbReference type="PROSITE" id="PS51294">
    <property type="entry name" value="HTH_MYB"/>
    <property type="match status" value="2"/>
</dbReference>
<keyword evidence="3" id="KW-0805">Transcription regulation</keyword>
<keyword evidence="12" id="KW-1185">Reference proteome</keyword>
<evidence type="ECO:0000256" key="3">
    <source>
        <dbReference type="ARBA" id="ARBA00023015"/>
    </source>
</evidence>
<dbReference type="PANTHER" id="PTHR45614:SF124">
    <property type="entry name" value="OS03G0424300 PROTEIN"/>
    <property type="match status" value="1"/>
</dbReference>
<dbReference type="InterPro" id="IPR009057">
    <property type="entry name" value="Homeodomain-like_sf"/>
</dbReference>
<feature type="domain" description="HTH myb-type" evidence="9">
    <location>
        <begin position="2"/>
        <end position="57"/>
    </location>
</feature>
<dbReference type="Proteomes" id="UP000797356">
    <property type="component" value="Chromosome 8"/>
</dbReference>
<evidence type="ECO:0000256" key="4">
    <source>
        <dbReference type="ARBA" id="ARBA00023125"/>
    </source>
</evidence>
<dbReference type="Pfam" id="PF00249">
    <property type="entry name" value="Myb_DNA-binding"/>
    <property type="match status" value="2"/>
</dbReference>
<dbReference type="InterPro" id="IPR017930">
    <property type="entry name" value="Myb_dom"/>
</dbReference>
<dbReference type="InterPro" id="IPR050560">
    <property type="entry name" value="MYB_TF"/>
</dbReference>
<dbReference type="GO" id="GO:0005634">
    <property type="term" value="C:nucleus"/>
    <property type="evidence" value="ECO:0007669"/>
    <property type="project" value="UniProtKB-SubCell"/>
</dbReference>
<comment type="caution">
    <text evidence="10">The sequence shown here is derived from an EMBL/GenBank/DDBJ whole genome shotgun (WGS) entry which is preliminary data.</text>
</comment>
<reference evidence="10" key="2">
    <citation type="submission" date="2019-07" db="EMBL/GenBank/DDBJ databases">
        <authorList>
            <person name="Yang Y."/>
            <person name="Bocs S."/>
            <person name="Baudouin L."/>
        </authorList>
    </citation>
    <scope>NUCLEOTIDE SEQUENCE</scope>
    <source>
        <tissue evidence="10">Spear leaf of Hainan Tall coconut</tissue>
    </source>
</reference>
<dbReference type="OrthoDB" id="2143914at2759"/>
<dbReference type="PROSITE" id="PS50090">
    <property type="entry name" value="MYB_LIKE"/>
    <property type="match status" value="2"/>
</dbReference>
<dbReference type="SUPFAM" id="SSF46689">
    <property type="entry name" value="Homeodomain-like"/>
    <property type="match status" value="1"/>
</dbReference>
<keyword evidence="5" id="KW-0804">Transcription</keyword>
<dbReference type="PANTHER" id="PTHR45614">
    <property type="entry name" value="MYB PROTEIN-RELATED"/>
    <property type="match status" value="1"/>
</dbReference>
<comment type="subcellular location">
    <subcellularLocation>
        <location evidence="1">Nucleus</location>
    </subcellularLocation>
</comment>
<evidence type="ECO:0000313" key="10">
    <source>
        <dbReference type="EMBL" id="KAG1358967.1"/>
    </source>
</evidence>
<accession>A0A8K0IHT6</accession>
<evidence type="ECO:0000256" key="2">
    <source>
        <dbReference type="ARBA" id="ARBA00022737"/>
    </source>
</evidence>
<evidence type="ECO:0000256" key="1">
    <source>
        <dbReference type="ARBA" id="ARBA00004123"/>
    </source>
</evidence>
<protein>
    <submittedName>
        <fullName evidence="10">Transcription factor MYB77</fullName>
    </submittedName>
</protein>
<dbReference type="GO" id="GO:0000978">
    <property type="term" value="F:RNA polymerase II cis-regulatory region sequence-specific DNA binding"/>
    <property type="evidence" value="ECO:0007669"/>
    <property type="project" value="TreeGrafter"/>
</dbReference>
<keyword evidence="4" id="KW-0238">DNA-binding</keyword>
<dbReference type="InterPro" id="IPR001005">
    <property type="entry name" value="SANT/Myb"/>
</dbReference>
<proteinExistence type="predicted"/>